<sequence>MTTGDRDKLFTPFETAGLRLRNRFVMAPMTRNFAPDGIPSDGVASYYARRAAADVGLIVTEGIGVDHPAALGRESMGGGASPVLHGDAALTRWRDIVTGVHAAGGLIVPQLWHQGVIRVPGTGYHPQAPSARPSGIWGPTDKAMVPPDYLAAVRDPSTPLTDSEIGDIIAAFARSAANARAVGFDGIALHGAHGYLIDSFLWGHTNMRDDRWGGDAAARALFAAEVVRAVRAATAPDFPIIFRFSQWKLQDYDARSAQTPDELAAMLAPIADGGVDIFDASTRLFSTPAFEGSDMGLAGWIKRLTGKPVIAVGGVGLSKDLQSSFAQPTVMTDNLALVADRIAQGEFDLIAVGRALLMDPLWVRKMRDGGAPDPFRLEAYATLD</sequence>
<dbReference type="Pfam" id="PF00724">
    <property type="entry name" value="Oxidored_FMN"/>
    <property type="match status" value="1"/>
</dbReference>
<comment type="cofactor">
    <cofactor evidence="2">
        <name>[4Fe-4S] cluster</name>
        <dbReference type="ChEBI" id="CHEBI:49883"/>
    </cofactor>
</comment>
<dbReference type="PANTHER" id="PTHR42917:SF2">
    <property type="entry name" value="2,4-DIENOYL-COA REDUCTASE [(2E)-ENOYL-COA-PRODUCING]"/>
    <property type="match status" value="1"/>
</dbReference>
<dbReference type="InterPro" id="IPR013785">
    <property type="entry name" value="Aldolase_TIM"/>
</dbReference>
<evidence type="ECO:0000256" key="5">
    <source>
        <dbReference type="ARBA" id="ARBA00022723"/>
    </source>
</evidence>
<dbReference type="GO" id="GO:0051536">
    <property type="term" value="F:iron-sulfur cluster binding"/>
    <property type="evidence" value="ECO:0007669"/>
    <property type="project" value="UniProtKB-KW"/>
</dbReference>
<evidence type="ECO:0000256" key="1">
    <source>
        <dbReference type="ARBA" id="ARBA00001917"/>
    </source>
</evidence>
<dbReference type="SUPFAM" id="SSF51395">
    <property type="entry name" value="FMN-linked oxidoreductases"/>
    <property type="match status" value="1"/>
</dbReference>
<name>A0A0J7XPQ4_9SPHN</name>
<reference evidence="10 11" key="1">
    <citation type="journal article" date="2015" name="G3 (Bethesda)">
        <title>Insights into Ongoing Evolution of the Hexachlorocyclohexane Catabolic Pathway from Comparative Genomics of Ten Sphingomonadaceae Strains.</title>
        <authorList>
            <person name="Pearce S.L."/>
            <person name="Oakeshott J.G."/>
            <person name="Pandey G."/>
        </authorList>
    </citation>
    <scope>NUCLEOTIDE SEQUENCE [LARGE SCALE GENOMIC DNA]</scope>
    <source>
        <strain evidence="10 11">LL01</strain>
    </source>
</reference>
<dbReference type="RefSeq" id="WP_066607725.1">
    <property type="nucleotide sequence ID" value="NZ_KQ130436.1"/>
</dbReference>
<evidence type="ECO:0000256" key="3">
    <source>
        <dbReference type="ARBA" id="ARBA00022630"/>
    </source>
</evidence>
<keyword evidence="11" id="KW-1185">Reference proteome</keyword>
<evidence type="ECO:0000256" key="4">
    <source>
        <dbReference type="ARBA" id="ARBA00022643"/>
    </source>
</evidence>
<dbReference type="InterPro" id="IPR051793">
    <property type="entry name" value="NADH:flavin_oxidoreductase"/>
</dbReference>
<dbReference type="GO" id="GO:0016491">
    <property type="term" value="F:oxidoreductase activity"/>
    <property type="evidence" value="ECO:0007669"/>
    <property type="project" value="UniProtKB-KW"/>
</dbReference>
<evidence type="ECO:0000256" key="8">
    <source>
        <dbReference type="ARBA" id="ARBA00023014"/>
    </source>
</evidence>
<evidence type="ECO:0000256" key="2">
    <source>
        <dbReference type="ARBA" id="ARBA00001966"/>
    </source>
</evidence>
<dbReference type="STRING" id="1420583.V473_18690"/>
<evidence type="ECO:0000313" key="11">
    <source>
        <dbReference type="Proteomes" id="UP000052232"/>
    </source>
</evidence>
<organism evidence="10 11">
    <name type="scientific">Sphingobium cupriresistens LL01</name>
    <dbReference type="NCBI Taxonomy" id="1420583"/>
    <lineage>
        <taxon>Bacteria</taxon>
        <taxon>Pseudomonadati</taxon>
        <taxon>Pseudomonadota</taxon>
        <taxon>Alphaproteobacteria</taxon>
        <taxon>Sphingomonadales</taxon>
        <taxon>Sphingomonadaceae</taxon>
        <taxon>Sphingobium</taxon>
    </lineage>
</organism>
<accession>A0A0J7XPQ4</accession>
<dbReference type="EMBL" id="JACT01000005">
    <property type="protein sequence ID" value="KMS53018.1"/>
    <property type="molecule type" value="Genomic_DNA"/>
</dbReference>
<gene>
    <name evidence="10" type="ORF">V473_18690</name>
</gene>
<proteinExistence type="predicted"/>
<dbReference type="GO" id="GO:0010181">
    <property type="term" value="F:FMN binding"/>
    <property type="evidence" value="ECO:0007669"/>
    <property type="project" value="InterPro"/>
</dbReference>
<keyword evidence="3" id="KW-0285">Flavoprotein</keyword>
<feature type="domain" description="NADH:flavin oxidoreductase/NADH oxidase N-terminal" evidence="9">
    <location>
        <begin position="8"/>
        <end position="369"/>
    </location>
</feature>
<dbReference type="Gene3D" id="3.20.20.70">
    <property type="entry name" value="Aldolase class I"/>
    <property type="match status" value="1"/>
</dbReference>
<dbReference type="InterPro" id="IPR001155">
    <property type="entry name" value="OxRdtase_FMN_N"/>
</dbReference>
<evidence type="ECO:0000259" key="9">
    <source>
        <dbReference type="Pfam" id="PF00724"/>
    </source>
</evidence>
<keyword evidence="5" id="KW-0479">Metal-binding</keyword>
<keyword evidence="8" id="KW-0411">Iron-sulfur</keyword>
<protein>
    <submittedName>
        <fullName evidence="10">12-oxophytodienoate reductase</fullName>
    </submittedName>
</protein>
<dbReference type="PATRIC" id="fig|1420583.3.peg.3535"/>
<comment type="caution">
    <text evidence="10">The sequence shown here is derived from an EMBL/GenBank/DDBJ whole genome shotgun (WGS) entry which is preliminary data.</text>
</comment>
<comment type="cofactor">
    <cofactor evidence="1">
        <name>FMN</name>
        <dbReference type="ChEBI" id="CHEBI:58210"/>
    </cofactor>
</comment>
<dbReference type="GO" id="GO:0046872">
    <property type="term" value="F:metal ion binding"/>
    <property type="evidence" value="ECO:0007669"/>
    <property type="project" value="UniProtKB-KW"/>
</dbReference>
<dbReference type="Proteomes" id="UP000052232">
    <property type="component" value="Unassembled WGS sequence"/>
</dbReference>
<keyword evidence="6" id="KW-0560">Oxidoreductase</keyword>
<evidence type="ECO:0000256" key="7">
    <source>
        <dbReference type="ARBA" id="ARBA00023004"/>
    </source>
</evidence>
<dbReference type="AlphaFoldDB" id="A0A0J7XPQ4"/>
<keyword evidence="4" id="KW-0288">FMN</keyword>
<evidence type="ECO:0000313" key="10">
    <source>
        <dbReference type="EMBL" id="KMS53018.1"/>
    </source>
</evidence>
<keyword evidence="7" id="KW-0408">Iron</keyword>
<evidence type="ECO:0000256" key="6">
    <source>
        <dbReference type="ARBA" id="ARBA00023002"/>
    </source>
</evidence>
<dbReference type="PANTHER" id="PTHR42917">
    <property type="entry name" value="2,4-DIENOYL-COA REDUCTASE"/>
    <property type="match status" value="1"/>
</dbReference>